<dbReference type="Proteomes" id="UP001589716">
    <property type="component" value="Unassembled WGS sequence"/>
</dbReference>
<evidence type="ECO:0000256" key="3">
    <source>
        <dbReference type="ARBA" id="ARBA00022741"/>
    </source>
</evidence>
<feature type="compositionally biased region" description="Low complexity" evidence="5">
    <location>
        <begin position="11"/>
        <end position="31"/>
    </location>
</feature>
<dbReference type="InterPro" id="IPR042099">
    <property type="entry name" value="ANL_N_sf"/>
</dbReference>
<evidence type="ECO:0000256" key="5">
    <source>
        <dbReference type="SAM" id="MobiDB-lite"/>
    </source>
</evidence>
<feature type="domain" description="AMP-dependent synthetase/ligase" evidence="6">
    <location>
        <begin position="83"/>
        <end position="439"/>
    </location>
</feature>
<organism evidence="8 9">
    <name type="scientific">Streptomyces roseoviridis</name>
    <dbReference type="NCBI Taxonomy" id="67361"/>
    <lineage>
        <taxon>Bacteria</taxon>
        <taxon>Bacillati</taxon>
        <taxon>Actinomycetota</taxon>
        <taxon>Actinomycetes</taxon>
        <taxon>Kitasatosporales</taxon>
        <taxon>Streptomycetaceae</taxon>
        <taxon>Streptomyces</taxon>
    </lineage>
</organism>
<dbReference type="Gene3D" id="3.40.50.12780">
    <property type="entry name" value="N-terminal domain of ligase-like"/>
    <property type="match status" value="1"/>
</dbReference>
<dbReference type="PANTHER" id="PTHR43605">
    <property type="entry name" value="ACYL-COENZYME A SYNTHETASE"/>
    <property type="match status" value="1"/>
</dbReference>
<evidence type="ECO:0000313" key="8">
    <source>
        <dbReference type="EMBL" id="MFB9557355.1"/>
    </source>
</evidence>
<keyword evidence="9" id="KW-1185">Reference proteome</keyword>
<dbReference type="InterPro" id="IPR025110">
    <property type="entry name" value="AMP-bd_C"/>
</dbReference>
<dbReference type="Pfam" id="PF13193">
    <property type="entry name" value="AMP-binding_C"/>
    <property type="match status" value="1"/>
</dbReference>
<dbReference type="InterPro" id="IPR051087">
    <property type="entry name" value="Mitochondrial_ACSM"/>
</dbReference>
<feature type="domain" description="AMP-binding enzyme C-terminal" evidence="7">
    <location>
        <begin position="490"/>
        <end position="567"/>
    </location>
</feature>
<dbReference type="SUPFAM" id="SSF56801">
    <property type="entry name" value="Acetyl-CoA synthetase-like"/>
    <property type="match status" value="1"/>
</dbReference>
<keyword evidence="2" id="KW-0436">Ligase</keyword>
<dbReference type="InterPro" id="IPR020845">
    <property type="entry name" value="AMP-binding_CS"/>
</dbReference>
<dbReference type="EMBL" id="JBHMCT010000015">
    <property type="protein sequence ID" value="MFB9557355.1"/>
    <property type="molecule type" value="Genomic_DNA"/>
</dbReference>
<dbReference type="InterPro" id="IPR000873">
    <property type="entry name" value="AMP-dep_synth/lig_dom"/>
</dbReference>
<reference evidence="8 9" key="1">
    <citation type="submission" date="2024-09" db="EMBL/GenBank/DDBJ databases">
        <authorList>
            <person name="Sun Q."/>
            <person name="Mori K."/>
        </authorList>
    </citation>
    <scope>NUCLEOTIDE SEQUENCE [LARGE SCALE GENOMIC DNA]</scope>
    <source>
        <strain evidence="8 9">JCM 4414</strain>
    </source>
</reference>
<name>A0ABV5QUZ4_9ACTN</name>
<evidence type="ECO:0000259" key="6">
    <source>
        <dbReference type="Pfam" id="PF00501"/>
    </source>
</evidence>
<comment type="similarity">
    <text evidence="1">Belongs to the ATP-dependent AMP-binding enzyme family.</text>
</comment>
<keyword evidence="4" id="KW-0067">ATP-binding</keyword>
<evidence type="ECO:0000256" key="4">
    <source>
        <dbReference type="ARBA" id="ARBA00022840"/>
    </source>
</evidence>
<dbReference type="PROSITE" id="PS00455">
    <property type="entry name" value="AMP_BINDING"/>
    <property type="match status" value="1"/>
</dbReference>
<evidence type="ECO:0000256" key="2">
    <source>
        <dbReference type="ARBA" id="ARBA00022598"/>
    </source>
</evidence>
<evidence type="ECO:0000259" key="7">
    <source>
        <dbReference type="Pfam" id="PF13193"/>
    </source>
</evidence>
<sequence length="591" mass="64184">MTGSATALGSTPDTAGAPATPTAPATPAARPVSDATAAFRAARDFLLAHRGDYEAAYEGFVWPRPEHFNWALDWFDVMAAGNERTALHVVEEDGRESRHSFARLSERSSRLAGWLRARGVRAGDRILVMLGNQVELWETALAAMKLGAVLTPAPPQLGPVDLRDRIERARVKHVVVRAAERAKFDAVPGAYTRILAGGTPADAAAGWIPYERFETHEGGFEPEGPTRADDLLMLYFTSGTTSAPKLVEHTHLSYPVGHLSTMYWIGLRPGDVHLNISSPGWAKHAWSSLFAPWNAEATVFVFNYERFDATRLMFEMDRVGVTSFCAPPTVWRMLIQSDLGRLGTPPREAVGAGEPLNPEVIERVRDAWGVTVRDGFGQTEMSLAIGNFPGQDLVPGSMGHPAPGFTVTLLDPSGLPADEGEICLDLSGPTRPVGLTTGYHGDWERTGEALAGGFFHTGDIGRREADGRITYVGRSDDVFKASDYKISPFELESVLLEHEAVAEAAVVPAPDPLRLAVPKAYVVLADGFEPGPGTAASLFAYTREALAPYKRIRRIEFAPLPKTVSGKIRRVELRAATLDGSSAEYRDSDFR</sequence>
<keyword evidence="3" id="KW-0547">Nucleotide-binding</keyword>
<gene>
    <name evidence="8" type="ORF">ACFFTP_24600</name>
</gene>
<proteinExistence type="inferred from homology"/>
<dbReference type="InterPro" id="IPR045851">
    <property type="entry name" value="AMP-bd_C_sf"/>
</dbReference>
<comment type="caution">
    <text evidence="8">The sequence shown here is derived from an EMBL/GenBank/DDBJ whole genome shotgun (WGS) entry which is preliminary data.</text>
</comment>
<protein>
    <submittedName>
        <fullName evidence="8">AMP-binding protein</fullName>
    </submittedName>
</protein>
<dbReference type="Pfam" id="PF00501">
    <property type="entry name" value="AMP-binding"/>
    <property type="match status" value="1"/>
</dbReference>
<dbReference type="PANTHER" id="PTHR43605:SF10">
    <property type="entry name" value="ACYL-COA SYNTHETASE MEDIUM CHAIN FAMILY MEMBER 3"/>
    <property type="match status" value="1"/>
</dbReference>
<dbReference type="RefSeq" id="WP_345487361.1">
    <property type="nucleotide sequence ID" value="NZ_BAAAWU010000001.1"/>
</dbReference>
<dbReference type="Gene3D" id="3.30.300.30">
    <property type="match status" value="1"/>
</dbReference>
<accession>A0ABV5QUZ4</accession>
<feature type="region of interest" description="Disordered" evidence="5">
    <location>
        <begin position="1"/>
        <end position="31"/>
    </location>
</feature>
<evidence type="ECO:0000313" key="9">
    <source>
        <dbReference type="Proteomes" id="UP001589716"/>
    </source>
</evidence>
<evidence type="ECO:0000256" key="1">
    <source>
        <dbReference type="ARBA" id="ARBA00006432"/>
    </source>
</evidence>